<gene>
    <name evidence="1" type="ORF">FHR38_005284</name>
</gene>
<evidence type="ECO:0000313" key="2">
    <source>
        <dbReference type="Proteomes" id="UP000578819"/>
    </source>
</evidence>
<proteinExistence type="predicted"/>
<keyword evidence="2" id="KW-1185">Reference proteome</keyword>
<dbReference type="EMBL" id="JACHJW010000001">
    <property type="protein sequence ID" value="MBB4961551.1"/>
    <property type="molecule type" value="Genomic_DNA"/>
</dbReference>
<sequence>MLEMEGLIRAALGEVDLMDTVSPDIALSAQIFIFGILLQDDRLAEAELESFIKEAEGPAVEFM</sequence>
<protein>
    <submittedName>
        <fullName evidence="1">Uncharacterized protein</fullName>
    </submittedName>
</protein>
<accession>A0A7W7SV90</accession>
<evidence type="ECO:0000313" key="1">
    <source>
        <dbReference type="EMBL" id="MBB4961551.1"/>
    </source>
</evidence>
<name>A0A7W7SV90_9ACTN</name>
<reference evidence="1 2" key="1">
    <citation type="submission" date="2020-08" db="EMBL/GenBank/DDBJ databases">
        <title>Sequencing the genomes of 1000 actinobacteria strains.</title>
        <authorList>
            <person name="Klenk H.-P."/>
        </authorList>
    </citation>
    <scope>NUCLEOTIDE SEQUENCE [LARGE SCALE GENOMIC DNA]</scope>
    <source>
        <strain evidence="1 2">DSM 45886</strain>
    </source>
</reference>
<organism evidence="1 2">
    <name type="scientific">Micromonospora polyrhachis</name>
    <dbReference type="NCBI Taxonomy" id="1282883"/>
    <lineage>
        <taxon>Bacteria</taxon>
        <taxon>Bacillati</taxon>
        <taxon>Actinomycetota</taxon>
        <taxon>Actinomycetes</taxon>
        <taxon>Micromonosporales</taxon>
        <taxon>Micromonosporaceae</taxon>
        <taxon>Micromonospora</taxon>
    </lineage>
</organism>
<dbReference type="AlphaFoldDB" id="A0A7W7SV90"/>
<dbReference type="Proteomes" id="UP000578819">
    <property type="component" value="Unassembled WGS sequence"/>
</dbReference>
<comment type="caution">
    <text evidence="1">The sequence shown here is derived from an EMBL/GenBank/DDBJ whole genome shotgun (WGS) entry which is preliminary data.</text>
</comment>
<dbReference type="RefSeq" id="WP_184537138.1">
    <property type="nucleotide sequence ID" value="NZ_JACHJW010000001.1"/>
</dbReference>